<reference evidence="1 2" key="1">
    <citation type="submission" date="2017-02" db="EMBL/GenBank/DDBJ databases">
        <authorList>
            <person name="Peterson S.W."/>
        </authorList>
    </citation>
    <scope>NUCLEOTIDE SEQUENCE [LARGE SCALE GENOMIC DNA]</scope>
    <source>
        <strain evidence="1 2">ATCC 17233</strain>
    </source>
</reference>
<evidence type="ECO:0000313" key="2">
    <source>
        <dbReference type="Proteomes" id="UP000189857"/>
    </source>
</evidence>
<keyword evidence="2" id="KW-1185">Reference proteome</keyword>
<dbReference type="OrthoDB" id="2046655at2"/>
<protein>
    <submittedName>
        <fullName evidence="1">Uncharacterized protein</fullName>
    </submittedName>
</protein>
<evidence type="ECO:0000313" key="1">
    <source>
        <dbReference type="EMBL" id="SJZ57793.1"/>
    </source>
</evidence>
<dbReference type="AlphaFoldDB" id="A0A1T4LSW7"/>
<organism evidence="1 2">
    <name type="scientific">Eubacterium ruminantium</name>
    <dbReference type="NCBI Taxonomy" id="42322"/>
    <lineage>
        <taxon>Bacteria</taxon>
        <taxon>Bacillati</taxon>
        <taxon>Bacillota</taxon>
        <taxon>Clostridia</taxon>
        <taxon>Eubacteriales</taxon>
        <taxon>Eubacteriaceae</taxon>
        <taxon>Eubacterium</taxon>
    </lineage>
</organism>
<name>A0A1T4LSW7_9FIRM</name>
<sequence>MIRLIMCEGPNELEIMRILIRNDKLIFGEDEPKDFAKKHIKCGRRQYDNSTQFFTDYYGSDPDKLVEAIKEYKRIKGKHKKDELYLVDLLK</sequence>
<dbReference type="RefSeq" id="WP_078786769.1">
    <property type="nucleotide sequence ID" value="NZ_FMTO01000004.1"/>
</dbReference>
<dbReference type="Proteomes" id="UP000189857">
    <property type="component" value="Unassembled WGS sequence"/>
</dbReference>
<dbReference type="EMBL" id="FUXA01000006">
    <property type="protein sequence ID" value="SJZ57793.1"/>
    <property type="molecule type" value="Genomic_DNA"/>
</dbReference>
<accession>A0A1T4LSW7</accession>
<proteinExistence type="predicted"/>
<gene>
    <name evidence="1" type="ORF">SAMN02745110_00915</name>
</gene>